<comment type="caution">
    <text evidence="2">The sequence shown here is derived from an EMBL/GenBank/DDBJ whole genome shotgun (WGS) entry which is preliminary data.</text>
</comment>
<protein>
    <submittedName>
        <fullName evidence="2">Class IV adenylate cyclase</fullName>
    </submittedName>
</protein>
<dbReference type="InterPro" id="IPR033469">
    <property type="entry name" value="CYTH-like_dom_sf"/>
</dbReference>
<dbReference type="PANTHER" id="PTHR21028">
    <property type="entry name" value="SI:CH211-156B7.4"/>
    <property type="match status" value="1"/>
</dbReference>
<gene>
    <name evidence="2" type="primary">cyaB</name>
    <name evidence="2" type="ORF">ENM78_02880</name>
</gene>
<dbReference type="Pfam" id="PF01928">
    <property type="entry name" value="CYTH"/>
    <property type="match status" value="1"/>
</dbReference>
<dbReference type="InterPro" id="IPR023577">
    <property type="entry name" value="CYTH_domain"/>
</dbReference>
<dbReference type="SMART" id="SM01118">
    <property type="entry name" value="CYTH"/>
    <property type="match status" value="1"/>
</dbReference>
<name>A0A7J3ZK14_9CREN</name>
<accession>A0A7J3ZK14</accession>
<dbReference type="PANTHER" id="PTHR21028:SF2">
    <property type="entry name" value="CYTH DOMAIN-CONTAINING PROTEIN"/>
    <property type="match status" value="1"/>
</dbReference>
<dbReference type="AlphaFoldDB" id="A0A7J3ZK14"/>
<evidence type="ECO:0000313" key="2">
    <source>
        <dbReference type="EMBL" id="HHQ80393.1"/>
    </source>
</evidence>
<dbReference type="Gene3D" id="2.40.320.10">
    <property type="entry name" value="Hypothetical Protein Pfu-838710-001"/>
    <property type="match status" value="1"/>
</dbReference>
<dbReference type="InterPro" id="IPR008173">
    <property type="entry name" value="Adenylyl_cyclase_CyaB"/>
</dbReference>
<dbReference type="NCBIfam" id="TIGR00318">
    <property type="entry name" value="cyaB"/>
    <property type="match status" value="1"/>
</dbReference>
<proteinExistence type="predicted"/>
<feature type="domain" description="CYTH" evidence="1">
    <location>
        <begin position="1"/>
        <end position="172"/>
    </location>
</feature>
<organism evidence="2">
    <name type="scientific">Fervidicoccus fontis</name>
    <dbReference type="NCBI Taxonomy" id="683846"/>
    <lineage>
        <taxon>Archaea</taxon>
        <taxon>Thermoproteota</taxon>
        <taxon>Thermoprotei</taxon>
        <taxon>Fervidicoccales</taxon>
        <taxon>Fervidicoccaceae</taxon>
        <taxon>Fervidicoccus</taxon>
    </lineage>
</organism>
<dbReference type="SUPFAM" id="SSF55154">
    <property type="entry name" value="CYTH-like phosphatases"/>
    <property type="match status" value="1"/>
</dbReference>
<dbReference type="CDD" id="cd07890">
    <property type="entry name" value="CYTH-like_AC_IV-like"/>
    <property type="match status" value="1"/>
</dbReference>
<reference evidence="2" key="1">
    <citation type="journal article" date="2020" name="mSystems">
        <title>Genome- and Community-Level Interaction Insights into Carbon Utilization and Element Cycling Functions of Hydrothermarchaeota in Hydrothermal Sediment.</title>
        <authorList>
            <person name="Zhou Z."/>
            <person name="Liu Y."/>
            <person name="Xu W."/>
            <person name="Pan J."/>
            <person name="Luo Z.H."/>
            <person name="Li M."/>
        </authorList>
    </citation>
    <scope>NUCLEOTIDE SEQUENCE [LARGE SCALE GENOMIC DNA]</scope>
    <source>
        <strain evidence="2">SpSt-1116</strain>
    </source>
</reference>
<dbReference type="PROSITE" id="PS51707">
    <property type="entry name" value="CYTH"/>
    <property type="match status" value="1"/>
</dbReference>
<dbReference type="EMBL" id="DRZC01000034">
    <property type="protein sequence ID" value="HHQ80393.1"/>
    <property type="molecule type" value="Genomic_DNA"/>
</dbReference>
<evidence type="ECO:0000259" key="1">
    <source>
        <dbReference type="PROSITE" id="PS51707"/>
    </source>
</evidence>
<sequence>MRETEIKARVDDKTLESLQAFLGSECRKVRQERQADTYLQHPCRDFAETDEALRVRVVEDGSRVELCYKGPKGKVLEFKRREEVKVEVDSDSGIIELLKRLGFTPVATVVKSRTVFDCRDFEVSIDRVEGLGTFVEFELKSEGLEERLLGLLEELGLLNRIERKTYLELVLERKDSSY</sequence>